<feature type="transmembrane region" description="Helical" evidence="7">
    <location>
        <begin position="690"/>
        <end position="712"/>
    </location>
</feature>
<comment type="caution">
    <text evidence="9">The sequence shown here is derived from an EMBL/GenBank/DDBJ whole genome shotgun (WGS) entry which is preliminary data.</text>
</comment>
<dbReference type="InterPro" id="IPR004869">
    <property type="entry name" value="MMPL_dom"/>
</dbReference>
<feature type="transmembrane region" description="Helical" evidence="7">
    <location>
        <begin position="361"/>
        <end position="387"/>
    </location>
</feature>
<feature type="transmembrane region" description="Helical" evidence="7">
    <location>
        <begin position="271"/>
        <end position="292"/>
    </location>
</feature>
<dbReference type="InterPro" id="IPR000731">
    <property type="entry name" value="SSD"/>
</dbReference>
<proteinExistence type="inferred from homology"/>
<evidence type="ECO:0000256" key="3">
    <source>
        <dbReference type="ARBA" id="ARBA00022475"/>
    </source>
</evidence>
<evidence type="ECO:0000256" key="4">
    <source>
        <dbReference type="ARBA" id="ARBA00022692"/>
    </source>
</evidence>
<keyword evidence="4 7" id="KW-0812">Transmembrane</keyword>
<dbReference type="SUPFAM" id="SSF82866">
    <property type="entry name" value="Multidrug efflux transporter AcrB transmembrane domain"/>
    <property type="match status" value="2"/>
</dbReference>
<feature type="transmembrane region" description="Helical" evidence="7">
    <location>
        <begin position="759"/>
        <end position="785"/>
    </location>
</feature>
<dbReference type="Proteomes" id="UP001597511">
    <property type="component" value="Unassembled WGS sequence"/>
</dbReference>
<gene>
    <name evidence="9" type="ORF">ACFS6H_09350</name>
</gene>
<evidence type="ECO:0000256" key="7">
    <source>
        <dbReference type="SAM" id="Phobius"/>
    </source>
</evidence>
<protein>
    <submittedName>
        <fullName evidence="9">RND family transporter</fullName>
    </submittedName>
</protein>
<comment type="subcellular location">
    <subcellularLocation>
        <location evidence="1">Cell membrane</location>
        <topology evidence="1">Multi-pass membrane protein</topology>
    </subcellularLocation>
</comment>
<feature type="domain" description="SSD" evidence="8">
    <location>
        <begin position="245"/>
        <end position="386"/>
    </location>
</feature>
<comment type="similarity">
    <text evidence="2">Belongs to the resistance-nodulation-cell division (RND) (TC 2.A.6) family. MmpL subfamily.</text>
</comment>
<dbReference type="EMBL" id="JBHUOZ010000002">
    <property type="protein sequence ID" value="MFD2919911.1"/>
    <property type="molecule type" value="Genomic_DNA"/>
</dbReference>
<feature type="transmembrane region" description="Helical" evidence="7">
    <location>
        <begin position="420"/>
        <end position="439"/>
    </location>
</feature>
<accession>A0ABW6A6M7</accession>
<dbReference type="Pfam" id="PF03176">
    <property type="entry name" value="MMPL"/>
    <property type="match status" value="3"/>
</dbReference>
<keyword evidence="6 7" id="KW-0472">Membrane</keyword>
<name>A0ABW6A6M7_9BACT</name>
<organism evidence="9 10">
    <name type="scientific">Terrimonas rubra</name>
    <dbReference type="NCBI Taxonomy" id="1035890"/>
    <lineage>
        <taxon>Bacteria</taxon>
        <taxon>Pseudomonadati</taxon>
        <taxon>Bacteroidota</taxon>
        <taxon>Chitinophagia</taxon>
        <taxon>Chitinophagales</taxon>
        <taxon>Chitinophagaceae</taxon>
        <taxon>Terrimonas</taxon>
    </lineage>
</organism>
<dbReference type="PANTHER" id="PTHR33406:SF6">
    <property type="entry name" value="MEMBRANE PROTEIN YDGH-RELATED"/>
    <property type="match status" value="1"/>
</dbReference>
<evidence type="ECO:0000256" key="2">
    <source>
        <dbReference type="ARBA" id="ARBA00010157"/>
    </source>
</evidence>
<feature type="transmembrane region" description="Helical" evidence="7">
    <location>
        <begin position="245"/>
        <end position="265"/>
    </location>
</feature>
<evidence type="ECO:0000313" key="10">
    <source>
        <dbReference type="Proteomes" id="UP001597511"/>
    </source>
</evidence>
<feature type="transmembrane region" description="Helical" evidence="7">
    <location>
        <begin position="12"/>
        <end position="31"/>
    </location>
</feature>
<feature type="transmembrane region" description="Helical" evidence="7">
    <location>
        <begin position="332"/>
        <end position="355"/>
    </location>
</feature>
<evidence type="ECO:0000256" key="1">
    <source>
        <dbReference type="ARBA" id="ARBA00004651"/>
    </source>
</evidence>
<evidence type="ECO:0000256" key="6">
    <source>
        <dbReference type="ARBA" id="ARBA00023136"/>
    </source>
</evidence>
<dbReference type="PANTHER" id="PTHR33406">
    <property type="entry name" value="MEMBRANE PROTEIN MJ1562-RELATED"/>
    <property type="match status" value="1"/>
</dbReference>
<dbReference type="PROSITE" id="PS50156">
    <property type="entry name" value="SSD"/>
    <property type="match status" value="2"/>
</dbReference>
<feature type="transmembrane region" description="Helical" evidence="7">
    <location>
        <begin position="219"/>
        <end position="238"/>
    </location>
</feature>
<evidence type="ECO:0000259" key="8">
    <source>
        <dbReference type="PROSITE" id="PS50156"/>
    </source>
</evidence>
<keyword evidence="10" id="KW-1185">Reference proteome</keyword>
<evidence type="ECO:0000256" key="5">
    <source>
        <dbReference type="ARBA" id="ARBA00022989"/>
    </source>
</evidence>
<evidence type="ECO:0000313" key="9">
    <source>
        <dbReference type="EMBL" id="MFD2919911.1"/>
    </source>
</evidence>
<feature type="domain" description="SSD" evidence="8">
    <location>
        <begin position="690"/>
        <end position="816"/>
    </location>
</feature>
<keyword evidence="3" id="KW-1003">Cell membrane</keyword>
<dbReference type="RefSeq" id="WP_386097606.1">
    <property type="nucleotide sequence ID" value="NZ_JBHUOZ010000002.1"/>
</dbReference>
<feature type="transmembrane region" description="Helical" evidence="7">
    <location>
        <begin position="718"/>
        <end position="738"/>
    </location>
</feature>
<feature type="transmembrane region" description="Helical" evidence="7">
    <location>
        <begin position="791"/>
        <end position="817"/>
    </location>
</feature>
<sequence>MWRKLGKFVLQYRIPLLILLAVSTFLMAYWGKNVKMSYEFSRAIPPQHPTNVTFQEFRKKFGGDGNLYVIGLQTDKLFTEKFFNGYAHLNDTLKKITGVESVISIPDAFGLLKDTATEKLKAVKVFTQKTWTQSELDSASSVFLSLPFYKGLLYNPDTKAFLMGIRINDGIMNSPKRNEITSTIRGLAETFAAEQNETLHLSGLPFIRTEMSTRIAKEMQLFLLASVVLSALILLIFFRSISATILSISVVIIGVLFCVGTMYLFKYDITLLTALIPPLIVVIGIPNCIYFLNKYHSSWQDTVKRLGGVLPTDKKALQELKKEALVNMVGRMGVVTLFCNLAAAIGFAVFGFTASEILSEFGVIAGINIMLLFFISLVLIPGVLSFLPVPKKRHTRYLDNKRLNRWLDRLERWCLNHRRLIYGVTAVLLAASVIGIFKLKSVGYMVDDIPKSDKVYTDLKFFEKNFRGIMPLEIVVDTRKKQGAVRNIGNLTKMDELSGYIASMPEMARPLSIIEGLKFAKQAFFDGDSSNYSMPSDFMLPGLVQYLNMRPDSGAVNTGGAFTKILSSFMDSTKQQARISVNMADVGTIELPKILDKIRNKAEVLFNEDSINYAREVDSLKKVLPAAELAKQVDSTKLAKKADIQLTGTSITFLEGSKFIINGLKESIFYAFLLISLCMLYLFKSVRILICSLIPNVIPLIITAGVMGWSGVPLKPSTVLVFSVALGIAIDITIRFLVNYKQELPRQANNVRETVIETIHSTGISIIYTSMVLIAGFVIFCFSGFGGTFALGWLTSLTLVVATFTNLVLLPALLITVNRKKKDKQSSSS</sequence>
<dbReference type="InterPro" id="IPR050545">
    <property type="entry name" value="Mycobact_MmpL"/>
</dbReference>
<keyword evidence="5 7" id="KW-1133">Transmembrane helix</keyword>
<dbReference type="Gene3D" id="1.20.1640.10">
    <property type="entry name" value="Multidrug efflux transporter AcrB transmembrane domain"/>
    <property type="match status" value="2"/>
</dbReference>
<feature type="transmembrane region" description="Helical" evidence="7">
    <location>
        <begin position="667"/>
        <end position="683"/>
    </location>
</feature>
<reference evidence="10" key="1">
    <citation type="journal article" date="2019" name="Int. J. Syst. Evol. Microbiol.">
        <title>The Global Catalogue of Microorganisms (GCM) 10K type strain sequencing project: providing services to taxonomists for standard genome sequencing and annotation.</title>
        <authorList>
            <consortium name="The Broad Institute Genomics Platform"/>
            <consortium name="The Broad Institute Genome Sequencing Center for Infectious Disease"/>
            <person name="Wu L."/>
            <person name="Ma J."/>
        </authorList>
    </citation>
    <scope>NUCLEOTIDE SEQUENCE [LARGE SCALE GENOMIC DNA]</scope>
    <source>
        <strain evidence="10">KCTC 23299</strain>
    </source>
</reference>